<evidence type="ECO:0000313" key="3">
    <source>
        <dbReference type="Proteomes" id="UP001165135"/>
    </source>
</evidence>
<feature type="region of interest" description="Disordered" evidence="1">
    <location>
        <begin position="1"/>
        <end position="48"/>
    </location>
</feature>
<evidence type="ECO:0000313" key="2">
    <source>
        <dbReference type="EMBL" id="GLY81674.1"/>
    </source>
</evidence>
<dbReference type="EMBL" id="BSTJ01000021">
    <property type="protein sequence ID" value="GLY81674.1"/>
    <property type="molecule type" value="Genomic_DNA"/>
</dbReference>
<dbReference type="AlphaFoldDB" id="A0A9W6RUA0"/>
<accession>A0A9W6RUA0</accession>
<gene>
    <name evidence="2" type="ORF">Airi01_099410</name>
</gene>
<protein>
    <submittedName>
        <fullName evidence="2">Uncharacterized protein</fullName>
    </submittedName>
</protein>
<evidence type="ECO:0000256" key="1">
    <source>
        <dbReference type="SAM" id="MobiDB-lite"/>
    </source>
</evidence>
<comment type="caution">
    <text evidence="2">The sequence shown here is derived from an EMBL/GenBank/DDBJ whole genome shotgun (WGS) entry which is preliminary data.</text>
</comment>
<organism evidence="2 3">
    <name type="scientific">Actinoallomurus iriomotensis</name>
    <dbReference type="NCBI Taxonomy" id="478107"/>
    <lineage>
        <taxon>Bacteria</taxon>
        <taxon>Bacillati</taxon>
        <taxon>Actinomycetota</taxon>
        <taxon>Actinomycetes</taxon>
        <taxon>Streptosporangiales</taxon>
        <taxon>Thermomonosporaceae</taxon>
        <taxon>Actinoallomurus</taxon>
    </lineage>
</organism>
<reference evidence="2" key="1">
    <citation type="submission" date="2023-03" db="EMBL/GenBank/DDBJ databases">
        <title>Actinoallomurus iriomotensis NBRC 103681.</title>
        <authorList>
            <person name="Ichikawa N."/>
            <person name="Sato H."/>
            <person name="Tonouchi N."/>
        </authorList>
    </citation>
    <scope>NUCLEOTIDE SEQUENCE</scope>
    <source>
        <strain evidence="2">NBRC 103681</strain>
    </source>
</reference>
<proteinExistence type="predicted"/>
<name>A0A9W6RUA0_9ACTN</name>
<sequence length="107" mass="11082">MKTIRGAINASSGVRGDPGIIPPPPLVLARGDDPPEPPDVRGSAPHSPPRVVVGGGAILFTALLSMTRGELWEQRRCRVGGSGGLHEDTVTFSRPGASCGDCPVPDY</sequence>
<dbReference type="Proteomes" id="UP001165135">
    <property type="component" value="Unassembled WGS sequence"/>
</dbReference>